<dbReference type="eggNOG" id="ENOG50316WB">
    <property type="taxonomic scope" value="Bacteria"/>
</dbReference>
<evidence type="ECO:0000313" key="2">
    <source>
        <dbReference type="Proteomes" id="UP000028980"/>
    </source>
</evidence>
<sequence>MKKDIIIPEVNDVHIAIMKEWNEDFSSNDWNIYLINNSKEAIESVMVMSRGKHSDGRKTTTFRQAFPVVAAKSAIKVELIMEEVFSFTNEIILTYFKDNKLYDKTFTAAPHTIKEDNFEDVPIMGGQKGILLN</sequence>
<proteinExistence type="predicted"/>
<dbReference type="EMBL" id="BBLG01000001">
    <property type="protein sequence ID" value="GAK74620.1"/>
    <property type="molecule type" value="Genomic_DNA"/>
</dbReference>
<evidence type="ECO:0000313" key="1">
    <source>
        <dbReference type="EMBL" id="GAK74620.1"/>
    </source>
</evidence>
<comment type="caution">
    <text evidence="1">The sequence shown here is derived from an EMBL/GenBank/DDBJ whole genome shotgun (WGS) entry which is preliminary data.</text>
</comment>
<dbReference type="STRING" id="906888.JCM19298_2781"/>
<dbReference type="AlphaFoldDB" id="A0A081D6S4"/>
<reference evidence="1 2" key="1">
    <citation type="journal article" date="2014" name="Genome Announc.">
        <title>Draft Genome Sequences of Marine Flavobacterium Nonlabens Strains NR17, NR24, NR27, NR32, NR33, and Ara13.</title>
        <authorList>
            <person name="Nakanishi M."/>
            <person name="Meirelles P."/>
            <person name="Suzuki R."/>
            <person name="Takatani N."/>
            <person name="Mino S."/>
            <person name="Suda W."/>
            <person name="Oshima K."/>
            <person name="Hattori M."/>
            <person name="Ohkuma M."/>
            <person name="Hosokawa M."/>
            <person name="Miyashita K."/>
            <person name="Thompson F.L."/>
            <person name="Niwa A."/>
            <person name="Sawabe T."/>
            <person name="Sawabe T."/>
        </authorList>
    </citation>
    <scope>NUCLEOTIDE SEQUENCE [LARGE SCALE GENOMIC DNA]</scope>
    <source>
        <strain evidence="2">JCM19296</strain>
    </source>
</reference>
<gene>
    <name evidence="1" type="ORF">JCM19296_198</name>
</gene>
<dbReference type="OrthoDB" id="953239at2"/>
<name>A0A081D6S4_NONUL</name>
<dbReference type="Proteomes" id="UP000028980">
    <property type="component" value="Unassembled WGS sequence"/>
</dbReference>
<accession>A0A081D6S4</accession>
<organism evidence="1 2">
    <name type="scientific">Nonlabens ulvanivorans</name>
    <name type="common">Persicivirga ulvanivorans</name>
    <dbReference type="NCBI Taxonomy" id="906888"/>
    <lineage>
        <taxon>Bacteria</taxon>
        <taxon>Pseudomonadati</taxon>
        <taxon>Bacteroidota</taxon>
        <taxon>Flavobacteriia</taxon>
        <taxon>Flavobacteriales</taxon>
        <taxon>Flavobacteriaceae</taxon>
        <taxon>Nonlabens</taxon>
    </lineage>
</organism>
<protein>
    <submittedName>
        <fullName evidence="1">Uncharacterized protein</fullName>
    </submittedName>
</protein>